<keyword evidence="5 6" id="KW-0472">Membrane</keyword>
<name>A0A815HWF7_9BILA</name>
<evidence type="ECO:0000256" key="4">
    <source>
        <dbReference type="ARBA" id="ARBA00022989"/>
    </source>
</evidence>
<dbReference type="Pfam" id="PF03006">
    <property type="entry name" value="HlyIII"/>
    <property type="match status" value="1"/>
</dbReference>
<dbReference type="GO" id="GO:0016020">
    <property type="term" value="C:membrane"/>
    <property type="evidence" value="ECO:0007669"/>
    <property type="project" value="UniProtKB-SubCell"/>
</dbReference>
<keyword evidence="4 6" id="KW-1133">Transmembrane helix</keyword>
<evidence type="ECO:0000313" key="7">
    <source>
        <dbReference type="EMBL" id="CAF1355969.1"/>
    </source>
</evidence>
<proteinExistence type="inferred from homology"/>
<sequence length="204" mass="24406">MWDTTRFAYHVPTLSFSFEHDIRTRLQSLHLRARSTFISLQSMSRYHLTFKDVPPILTEPFILRGYRSTHQPWSYYWKSLFHKHNETINVWSHLVGLFSYTIGQIILFIVGATFFAFDIPQRFWPGALDFIGQGHHLFHLCIYFVTLLQMHGVYWDYETHQKIIDQRSKPDLIFCAGSIISLILWDIVIVWYFRRRLGDKDHAH</sequence>
<evidence type="ECO:0000313" key="8">
    <source>
        <dbReference type="Proteomes" id="UP000663855"/>
    </source>
</evidence>
<dbReference type="Proteomes" id="UP000663855">
    <property type="component" value="Unassembled WGS sequence"/>
</dbReference>
<dbReference type="InterPro" id="IPR004254">
    <property type="entry name" value="AdipoR/HlyIII-related"/>
</dbReference>
<gene>
    <name evidence="7" type="ORF">CJN711_LOCUS19674</name>
</gene>
<dbReference type="PANTHER" id="PTHR20855:SF92">
    <property type="entry name" value="PROGESTIN AND ADIPOQ RECEPTOR FAMILY MEMBER 3-LIKE"/>
    <property type="match status" value="1"/>
</dbReference>
<dbReference type="GO" id="GO:0038023">
    <property type="term" value="F:signaling receptor activity"/>
    <property type="evidence" value="ECO:0007669"/>
    <property type="project" value="TreeGrafter"/>
</dbReference>
<comment type="caution">
    <text evidence="7">The sequence shown here is derived from an EMBL/GenBank/DDBJ whole genome shotgun (WGS) entry which is preliminary data.</text>
</comment>
<feature type="transmembrane region" description="Helical" evidence="6">
    <location>
        <begin position="90"/>
        <end position="117"/>
    </location>
</feature>
<reference evidence="7" key="1">
    <citation type="submission" date="2021-02" db="EMBL/GenBank/DDBJ databases">
        <authorList>
            <person name="Nowell W R."/>
        </authorList>
    </citation>
    <scope>NUCLEOTIDE SEQUENCE</scope>
</reference>
<protein>
    <submittedName>
        <fullName evidence="7">Uncharacterized protein</fullName>
    </submittedName>
</protein>
<keyword evidence="3 6" id="KW-0812">Transmembrane</keyword>
<dbReference type="AlphaFoldDB" id="A0A815HWF7"/>
<organism evidence="7 8">
    <name type="scientific">Rotaria magnacalcarata</name>
    <dbReference type="NCBI Taxonomy" id="392030"/>
    <lineage>
        <taxon>Eukaryota</taxon>
        <taxon>Metazoa</taxon>
        <taxon>Spiralia</taxon>
        <taxon>Gnathifera</taxon>
        <taxon>Rotifera</taxon>
        <taxon>Eurotatoria</taxon>
        <taxon>Bdelloidea</taxon>
        <taxon>Philodinida</taxon>
        <taxon>Philodinidae</taxon>
        <taxon>Rotaria</taxon>
    </lineage>
</organism>
<evidence type="ECO:0000256" key="5">
    <source>
        <dbReference type="ARBA" id="ARBA00023136"/>
    </source>
</evidence>
<dbReference type="EMBL" id="CAJNOV010009232">
    <property type="protein sequence ID" value="CAF1355969.1"/>
    <property type="molecule type" value="Genomic_DNA"/>
</dbReference>
<feature type="transmembrane region" description="Helical" evidence="6">
    <location>
        <begin position="137"/>
        <end position="157"/>
    </location>
</feature>
<comment type="subcellular location">
    <subcellularLocation>
        <location evidence="1">Membrane</location>
        <topology evidence="1">Multi-pass membrane protein</topology>
    </subcellularLocation>
</comment>
<evidence type="ECO:0000256" key="6">
    <source>
        <dbReference type="SAM" id="Phobius"/>
    </source>
</evidence>
<feature type="transmembrane region" description="Helical" evidence="6">
    <location>
        <begin position="172"/>
        <end position="193"/>
    </location>
</feature>
<accession>A0A815HWF7</accession>
<evidence type="ECO:0000256" key="3">
    <source>
        <dbReference type="ARBA" id="ARBA00022692"/>
    </source>
</evidence>
<evidence type="ECO:0000256" key="1">
    <source>
        <dbReference type="ARBA" id="ARBA00004141"/>
    </source>
</evidence>
<comment type="similarity">
    <text evidence="2">Belongs to the ADIPOR family.</text>
</comment>
<evidence type="ECO:0000256" key="2">
    <source>
        <dbReference type="ARBA" id="ARBA00007018"/>
    </source>
</evidence>
<dbReference type="PANTHER" id="PTHR20855">
    <property type="entry name" value="ADIPOR/PROGESTIN RECEPTOR-RELATED"/>
    <property type="match status" value="1"/>
</dbReference>